<proteinExistence type="predicted"/>
<protein>
    <submittedName>
        <fullName evidence="2">Phage holin family protein</fullName>
    </submittedName>
</protein>
<dbReference type="InterPro" id="IPR009937">
    <property type="entry name" value="Phage_holin_3_6"/>
</dbReference>
<feature type="transmembrane region" description="Helical" evidence="1">
    <location>
        <begin position="55"/>
        <end position="78"/>
    </location>
</feature>
<feature type="transmembrane region" description="Helical" evidence="1">
    <location>
        <begin position="84"/>
        <end position="110"/>
    </location>
</feature>
<comment type="caution">
    <text evidence="2">The sequence shown here is derived from an EMBL/GenBank/DDBJ whole genome shotgun (WGS) entry which is preliminary data.</text>
</comment>
<evidence type="ECO:0000313" key="2">
    <source>
        <dbReference type="EMBL" id="MFC6868807.1"/>
    </source>
</evidence>
<keyword evidence="3" id="KW-1185">Reference proteome</keyword>
<gene>
    <name evidence="2" type="ORF">ACFQGD_16825</name>
</gene>
<dbReference type="Pfam" id="PF07332">
    <property type="entry name" value="Phage_holin_3_6"/>
    <property type="match status" value="1"/>
</dbReference>
<dbReference type="Proteomes" id="UP001596337">
    <property type="component" value="Unassembled WGS sequence"/>
</dbReference>
<accession>A0ABW2C265</accession>
<keyword evidence="1" id="KW-0472">Membrane</keyword>
<keyword evidence="1" id="KW-1133">Transmembrane helix</keyword>
<evidence type="ECO:0000256" key="1">
    <source>
        <dbReference type="SAM" id="Phobius"/>
    </source>
</evidence>
<dbReference type="RefSeq" id="WP_345396746.1">
    <property type="nucleotide sequence ID" value="NZ_BAABLA010000026.1"/>
</dbReference>
<keyword evidence="1" id="KW-0812">Transmembrane</keyword>
<organism evidence="2 3">
    <name type="scientific">Haloechinothrix salitolerans</name>
    <dbReference type="NCBI Taxonomy" id="926830"/>
    <lineage>
        <taxon>Bacteria</taxon>
        <taxon>Bacillati</taxon>
        <taxon>Actinomycetota</taxon>
        <taxon>Actinomycetes</taxon>
        <taxon>Pseudonocardiales</taxon>
        <taxon>Pseudonocardiaceae</taxon>
        <taxon>Haloechinothrix</taxon>
    </lineage>
</organism>
<name>A0ABW2C265_9PSEU</name>
<dbReference type="EMBL" id="JBHSXX010000001">
    <property type="protein sequence ID" value="MFC6868807.1"/>
    <property type="molecule type" value="Genomic_DNA"/>
</dbReference>
<reference evidence="3" key="1">
    <citation type="journal article" date="2019" name="Int. J. Syst. Evol. Microbiol.">
        <title>The Global Catalogue of Microorganisms (GCM) 10K type strain sequencing project: providing services to taxonomists for standard genome sequencing and annotation.</title>
        <authorList>
            <consortium name="The Broad Institute Genomics Platform"/>
            <consortium name="The Broad Institute Genome Sequencing Center for Infectious Disease"/>
            <person name="Wu L."/>
            <person name="Ma J."/>
        </authorList>
    </citation>
    <scope>NUCLEOTIDE SEQUENCE [LARGE SCALE GENOMIC DNA]</scope>
    <source>
        <strain evidence="3">KCTC 32255</strain>
    </source>
</reference>
<sequence>MTTAEVTDTRENGRSTTQLVRDVSQQTSHLMRSEAKLAVQEVTAKAKRGAFGGGLLVAAAVSAFYGGAALIAALVWVIALGLPFWAAALIMGGGLIVLGALLGLGGALLVRKAAPPTPEDTITSVKTDVETVKEGARR</sequence>
<evidence type="ECO:0000313" key="3">
    <source>
        <dbReference type="Proteomes" id="UP001596337"/>
    </source>
</evidence>